<protein>
    <submittedName>
        <fullName evidence="1">Uncharacterized protein</fullName>
    </submittedName>
</protein>
<proteinExistence type="predicted"/>
<organism evidence="1 2">
    <name type="scientific">Antarcticirhabdus aurantiaca</name>
    <dbReference type="NCBI Taxonomy" id="2606717"/>
    <lineage>
        <taxon>Bacteria</taxon>
        <taxon>Pseudomonadati</taxon>
        <taxon>Pseudomonadota</taxon>
        <taxon>Alphaproteobacteria</taxon>
        <taxon>Hyphomicrobiales</taxon>
        <taxon>Aurantimonadaceae</taxon>
        <taxon>Antarcticirhabdus</taxon>
    </lineage>
</organism>
<reference evidence="1" key="1">
    <citation type="submission" date="2022-11" db="EMBL/GenBank/DDBJ databases">
        <title>beta-Carotene-producing bacterium, Jeongeuplla avenae sp. nov., alleviates the salt stress of Arabidopsis seedlings.</title>
        <authorList>
            <person name="Jiang L."/>
            <person name="Lee J."/>
        </authorList>
    </citation>
    <scope>NUCLEOTIDE SEQUENCE</scope>
    <source>
        <strain evidence="1">DY_R2A_6</strain>
    </source>
</reference>
<keyword evidence="2" id="KW-1185">Reference proteome</keyword>
<dbReference type="Proteomes" id="UP001163223">
    <property type="component" value="Chromosome"/>
</dbReference>
<sequence length="85" mass="9500">MLSEKGRDDQPPQRRGAAMPICTHYEPTIDEILADSAVKALMRADGVDPNRLRDKLLRIQARRLEAEAPPPRRRPAAAEASPRFA</sequence>
<accession>A0ACD4NN58</accession>
<dbReference type="EMBL" id="CP113520">
    <property type="protein sequence ID" value="WAJ28096.1"/>
    <property type="molecule type" value="Genomic_DNA"/>
</dbReference>
<gene>
    <name evidence="1" type="ORF">OXU80_25270</name>
</gene>
<evidence type="ECO:0000313" key="1">
    <source>
        <dbReference type="EMBL" id="WAJ28096.1"/>
    </source>
</evidence>
<evidence type="ECO:0000313" key="2">
    <source>
        <dbReference type="Proteomes" id="UP001163223"/>
    </source>
</evidence>
<name>A0ACD4NN58_9HYPH</name>